<dbReference type="Proteomes" id="UP001519273">
    <property type="component" value="Unassembled WGS sequence"/>
</dbReference>
<name>A0ABS4H539_9BACL</name>
<proteinExistence type="predicted"/>
<sequence length="60" mass="7117">MAENNHKPKKNKPKILTKYELNVVPRFKDIAIWVREGATDEEIAKRLGIHIWTLGDYRRD</sequence>
<reference evidence="1 2" key="1">
    <citation type="submission" date="2021-03" db="EMBL/GenBank/DDBJ databases">
        <title>Genomic Encyclopedia of Type Strains, Phase IV (KMG-IV): sequencing the most valuable type-strain genomes for metagenomic binning, comparative biology and taxonomic classification.</title>
        <authorList>
            <person name="Goeker M."/>
        </authorList>
    </citation>
    <scope>NUCLEOTIDE SEQUENCE [LARGE SCALE GENOMIC DNA]</scope>
    <source>
        <strain evidence="1 2">DSM 23491</strain>
    </source>
</reference>
<dbReference type="GO" id="GO:0003677">
    <property type="term" value="F:DNA binding"/>
    <property type="evidence" value="ECO:0007669"/>
    <property type="project" value="UniProtKB-KW"/>
</dbReference>
<keyword evidence="2" id="KW-1185">Reference proteome</keyword>
<evidence type="ECO:0000313" key="1">
    <source>
        <dbReference type="EMBL" id="MBP1937653.1"/>
    </source>
</evidence>
<dbReference type="RefSeq" id="WP_209850660.1">
    <property type="nucleotide sequence ID" value="NZ_CBCRVE010000007.1"/>
</dbReference>
<gene>
    <name evidence="1" type="ORF">J2Z20_002566</name>
</gene>
<dbReference type="EMBL" id="JAGGKP010000006">
    <property type="protein sequence ID" value="MBP1937653.1"/>
    <property type="molecule type" value="Genomic_DNA"/>
</dbReference>
<comment type="caution">
    <text evidence="1">The sequence shown here is derived from an EMBL/GenBank/DDBJ whole genome shotgun (WGS) entry which is preliminary data.</text>
</comment>
<evidence type="ECO:0000313" key="2">
    <source>
        <dbReference type="Proteomes" id="UP001519273"/>
    </source>
</evidence>
<protein>
    <submittedName>
        <fullName evidence="1">DNA-binding NarL/FixJ family response regulator</fullName>
    </submittedName>
</protein>
<organism evidence="1 2">
    <name type="scientific">Paenibacillus sediminis</name>
    <dbReference type="NCBI Taxonomy" id="664909"/>
    <lineage>
        <taxon>Bacteria</taxon>
        <taxon>Bacillati</taxon>
        <taxon>Bacillota</taxon>
        <taxon>Bacilli</taxon>
        <taxon>Bacillales</taxon>
        <taxon>Paenibacillaceae</taxon>
        <taxon>Paenibacillus</taxon>
    </lineage>
</organism>
<keyword evidence="1" id="KW-0238">DNA-binding</keyword>
<accession>A0ABS4H539</accession>